<gene>
    <name evidence="9" type="ORF">PMEA_00032916</name>
</gene>
<evidence type="ECO:0000313" key="9">
    <source>
        <dbReference type="EMBL" id="CAH3045820.1"/>
    </source>
</evidence>
<dbReference type="GO" id="GO:0005524">
    <property type="term" value="F:ATP binding"/>
    <property type="evidence" value="ECO:0007669"/>
    <property type="project" value="UniProtKB-KW"/>
</dbReference>
<organism evidence="9 10">
    <name type="scientific">Pocillopora meandrina</name>
    <dbReference type="NCBI Taxonomy" id="46732"/>
    <lineage>
        <taxon>Eukaryota</taxon>
        <taxon>Metazoa</taxon>
        <taxon>Cnidaria</taxon>
        <taxon>Anthozoa</taxon>
        <taxon>Hexacorallia</taxon>
        <taxon>Scleractinia</taxon>
        <taxon>Astrocoeniina</taxon>
        <taxon>Pocilloporidae</taxon>
        <taxon>Pocillopora</taxon>
    </lineage>
</organism>
<dbReference type="PANTHER" id="PTHR45690:SF19">
    <property type="entry name" value="NACHT, LRR AND PYD DOMAINS-CONTAINING PROTEIN 3"/>
    <property type="match status" value="1"/>
</dbReference>
<evidence type="ECO:0000256" key="2">
    <source>
        <dbReference type="ARBA" id="ARBA00008665"/>
    </source>
</evidence>
<evidence type="ECO:0000256" key="1">
    <source>
        <dbReference type="ARBA" id="ARBA00004496"/>
    </source>
</evidence>
<keyword evidence="4" id="KW-0677">Repeat</keyword>
<evidence type="ECO:0000256" key="5">
    <source>
        <dbReference type="ARBA" id="ARBA00022741"/>
    </source>
</evidence>
<feature type="transmembrane region" description="Helical" evidence="7">
    <location>
        <begin position="12"/>
        <end position="32"/>
    </location>
</feature>
<keyword evidence="7" id="KW-0472">Membrane</keyword>
<keyword evidence="6" id="KW-0067">ATP-binding</keyword>
<dbReference type="AlphaFoldDB" id="A0AAU9W788"/>
<proteinExistence type="inferred from homology"/>
<dbReference type="EMBL" id="CALNXJ010000008">
    <property type="protein sequence ID" value="CAH3045820.1"/>
    <property type="molecule type" value="Genomic_DNA"/>
</dbReference>
<evidence type="ECO:0000256" key="6">
    <source>
        <dbReference type="ARBA" id="ARBA00022840"/>
    </source>
</evidence>
<comment type="caution">
    <text evidence="9">The sequence shown here is derived from an EMBL/GenBank/DDBJ whole genome shotgun (WGS) entry which is preliminary data.</text>
</comment>
<accession>A0AAU9W788</accession>
<evidence type="ECO:0000256" key="7">
    <source>
        <dbReference type="SAM" id="Phobius"/>
    </source>
</evidence>
<dbReference type="Gene3D" id="1.20.1440.80">
    <property type="entry name" value="Gap junction channel protein cysteine-rich domain"/>
    <property type="match status" value="1"/>
</dbReference>
<dbReference type="InterPro" id="IPR032675">
    <property type="entry name" value="LRR_dom_sf"/>
</dbReference>
<dbReference type="GO" id="GO:0005829">
    <property type="term" value="C:cytosol"/>
    <property type="evidence" value="ECO:0007669"/>
    <property type="project" value="UniProtKB-SubCell"/>
</dbReference>
<dbReference type="InterPro" id="IPR050637">
    <property type="entry name" value="NLRP_innate_immun_reg"/>
</dbReference>
<evidence type="ECO:0000256" key="3">
    <source>
        <dbReference type="ARBA" id="ARBA00022490"/>
    </source>
</evidence>
<dbReference type="InterPro" id="IPR027417">
    <property type="entry name" value="P-loop_NTPase"/>
</dbReference>
<reference evidence="9 10" key="1">
    <citation type="submission" date="2022-05" db="EMBL/GenBank/DDBJ databases">
        <authorList>
            <consortium name="Genoscope - CEA"/>
            <person name="William W."/>
        </authorList>
    </citation>
    <scope>NUCLEOTIDE SEQUENCE [LARGE SCALE GENOMIC DNA]</scope>
</reference>
<dbReference type="PROSITE" id="PS51450">
    <property type="entry name" value="LRR"/>
    <property type="match status" value="1"/>
</dbReference>
<dbReference type="Gene3D" id="3.40.50.300">
    <property type="entry name" value="P-loop containing nucleotide triphosphate hydrolases"/>
    <property type="match status" value="1"/>
</dbReference>
<keyword evidence="10" id="KW-1185">Reference proteome</keyword>
<sequence length="1053" mass="119874">METVKEYFLVKYFSLVGYIGAVFHLPALLSLFPVTVVLRSNERLRFSCQSATHLREHCLARYDEHYTPLPLYGFVLLCFVPLVLMCITYSWCFVKSRVDELKTALKADPENPRRRPRVASHRVFRCYFIHLLLRCLWGILCAAIQKSLLYPAGFPAEFACVTPTVTPTVNSTNSNATKDYSSVMIVNCNNSVASDKNLNATLILVVNVVLTLLAFGEMLYLLVQKSRSKKFTLDSEFCQKHFWNKKTLSVTLRHAIAHMREKILRETEIIEPLIVETDGKLKMDDNFVDFVIYTGRAEHKFTTLTVRQEIFEVYLEPKHESVAINSVKKLFLPNEDTQNPYKILVIGRPGIGKSLLCTKISRDWGKGDLLRDFHLFYLIQFRWFNDETLQKITLKELLCHVHSEGNNDDELFQYVLDNPEKAIIVFDGLDEFNYNFHCLEDDEAYGNNSKEKMPLSALYVKLVKGRLLPGATVLTTSRPDAVQNIAHLAAKHFDRKVEIMGFTPEKVEKYVQQRFENDKERRDKIWSHISTNLELQSLCYIPVNTHIICSLLEECLKLQEQNSTDMALPSTSTQVYKEALKLFIFKHHSEFKGKPLTEDFLMGNVDFPDPVEKTLIKAGALAKEGIEQQQLVFDSHEVQGIEKCGLFNRMPNRKVSSSKFKSQYCFLHLTFQEFLAAREIAKMDPGKLKSFVRSNASDSKWHLVLQFVAGLLGDKRNTAVIVFVNMLCESMKKSEREWKLDRMALLMMKCLHEYNDEAKVKEAASVMSSSITSDIEIDAISSNVTALDCAAIVYFIKHLQGNIVLRLSLNLIKDEGIPYLCAALKHEHCKLTLLNLEHNEISDQGVSHLCAALKDEHCKLTKLALSWNYISEQGVSHLCAALKDEHCKLTKLDLSWNYDISDQGVSHLCVALKDEHCKLSTLVLKGNNISDQGVSHLCAALKDENCKLIELHLSNNKISKEGVSCLCAALKDEHCKLTELNLRESNISDEGVSHLCAALKHEHCKLTKLDLRINNISDQGLSQLLATLKDERCKLTNLKYLGGDAFDQLFSNL</sequence>
<dbReference type="SUPFAM" id="SSF52047">
    <property type="entry name" value="RNI-like"/>
    <property type="match status" value="1"/>
</dbReference>
<comment type="subcellular location">
    <subcellularLocation>
        <location evidence="1">Cytoplasm</location>
    </subcellularLocation>
</comment>
<dbReference type="InterPro" id="IPR007111">
    <property type="entry name" value="NACHT_NTPase"/>
</dbReference>
<dbReference type="Gene3D" id="3.80.10.10">
    <property type="entry name" value="Ribonuclease Inhibitor"/>
    <property type="match status" value="1"/>
</dbReference>
<feature type="domain" description="NACHT" evidence="8">
    <location>
        <begin position="341"/>
        <end position="481"/>
    </location>
</feature>
<feature type="transmembrane region" description="Helical" evidence="7">
    <location>
        <begin position="71"/>
        <end position="94"/>
    </location>
</feature>
<protein>
    <recommendedName>
        <fullName evidence="8">NACHT domain-containing protein</fullName>
    </recommendedName>
</protein>
<name>A0AAU9W788_9CNID</name>
<dbReference type="Proteomes" id="UP001159428">
    <property type="component" value="Unassembled WGS sequence"/>
</dbReference>
<evidence type="ECO:0000313" key="10">
    <source>
        <dbReference type="Proteomes" id="UP001159428"/>
    </source>
</evidence>
<dbReference type="SMART" id="SM00368">
    <property type="entry name" value="LRR_RI"/>
    <property type="match status" value="8"/>
</dbReference>
<dbReference type="SUPFAM" id="SSF52540">
    <property type="entry name" value="P-loop containing nucleoside triphosphate hydrolases"/>
    <property type="match status" value="1"/>
</dbReference>
<keyword evidence="3" id="KW-0963">Cytoplasm</keyword>
<evidence type="ECO:0000256" key="4">
    <source>
        <dbReference type="ARBA" id="ARBA00022737"/>
    </source>
</evidence>
<evidence type="ECO:0000259" key="8">
    <source>
        <dbReference type="PROSITE" id="PS50837"/>
    </source>
</evidence>
<comment type="similarity">
    <text evidence="2">Belongs to the NLRP family.</text>
</comment>
<keyword evidence="7" id="KW-1133">Transmembrane helix</keyword>
<dbReference type="InterPro" id="IPR038359">
    <property type="entry name" value="Connexin_N_sf"/>
</dbReference>
<keyword evidence="5" id="KW-0547">Nucleotide-binding</keyword>
<dbReference type="Pfam" id="PF05729">
    <property type="entry name" value="NACHT"/>
    <property type="match status" value="1"/>
</dbReference>
<keyword evidence="7" id="KW-0812">Transmembrane</keyword>
<dbReference type="PROSITE" id="PS50837">
    <property type="entry name" value="NACHT"/>
    <property type="match status" value="1"/>
</dbReference>
<feature type="transmembrane region" description="Helical" evidence="7">
    <location>
        <begin position="200"/>
        <end position="223"/>
    </location>
</feature>
<dbReference type="Pfam" id="PF13516">
    <property type="entry name" value="LRR_6"/>
    <property type="match status" value="6"/>
</dbReference>
<dbReference type="InterPro" id="IPR001611">
    <property type="entry name" value="Leu-rich_rpt"/>
</dbReference>
<dbReference type="PANTHER" id="PTHR45690">
    <property type="entry name" value="NACHT, LRR AND PYD DOMAINS-CONTAINING PROTEIN 12"/>
    <property type="match status" value="1"/>
</dbReference>